<dbReference type="GO" id="GO:0005829">
    <property type="term" value="C:cytosol"/>
    <property type="evidence" value="ECO:0007669"/>
    <property type="project" value="UniProtKB-SubCell"/>
</dbReference>
<sequence length="189" mass="22113">MKPDLVIILSGKRKCGKDYIANILLERFGKDNTVIIRLSGPLKERYALENNLNYEKLLEATQYKELFREKMIKWGEAIRNQDPGYFCRHAIEQSQAAFKKVWIVSDARRKTDLDFFHLNYANETYTVRISASDAVRKERGWIYTEGIDNCESECGLDNYTEWNFHICNDNNEQISEGINKLLLVMNVKC</sequence>
<dbReference type="Pfam" id="PF04275">
    <property type="entry name" value="P-mevalo_kinase"/>
    <property type="match status" value="1"/>
</dbReference>
<dbReference type="FunFam" id="3.40.50.300:FF:001026">
    <property type="entry name" value="Phosphomevalonate kinase"/>
    <property type="match status" value="1"/>
</dbReference>
<evidence type="ECO:0000256" key="5">
    <source>
        <dbReference type="ARBA" id="ARBA00022516"/>
    </source>
</evidence>
<dbReference type="GO" id="GO:0004631">
    <property type="term" value="F:phosphomevalonate kinase activity"/>
    <property type="evidence" value="ECO:0007669"/>
    <property type="project" value="UniProtKB-EC"/>
</dbReference>
<dbReference type="NCBIfam" id="TIGR01223">
    <property type="entry name" value="Pmev_kin_anim"/>
    <property type="match status" value="1"/>
</dbReference>
<feature type="binding site" evidence="18">
    <location>
        <begin position="12"/>
        <end position="18"/>
    </location>
    <ligand>
        <name>ATP</name>
        <dbReference type="ChEBI" id="CHEBI:30616"/>
    </ligand>
</feature>
<gene>
    <name evidence="19" type="primary">PMVK</name>
    <name evidence="19" type="ORF">CDAR_184021</name>
</gene>
<evidence type="ECO:0000256" key="8">
    <source>
        <dbReference type="ARBA" id="ARBA00022741"/>
    </source>
</evidence>
<keyword evidence="15" id="KW-1207">Sterol metabolism</keyword>
<dbReference type="PANTHER" id="PTHR13101">
    <property type="entry name" value="PHOSPHOMEVALONATE KINASE"/>
    <property type="match status" value="1"/>
</dbReference>
<keyword evidence="10" id="KW-0152">Cholesterol biosynthesis</keyword>
<keyword evidence="5" id="KW-0444">Lipid biosynthesis</keyword>
<dbReference type="EC" id="2.7.4.2" evidence="3"/>
<keyword evidence="9 19" id="KW-0418">Kinase</keyword>
<dbReference type="GO" id="GO:0019287">
    <property type="term" value="P:isopentenyl diphosphate biosynthetic process, mevalonate pathway"/>
    <property type="evidence" value="ECO:0007669"/>
    <property type="project" value="TreeGrafter"/>
</dbReference>
<evidence type="ECO:0000256" key="10">
    <source>
        <dbReference type="ARBA" id="ARBA00022778"/>
    </source>
</evidence>
<keyword evidence="8 18" id="KW-0547">Nucleotide-binding</keyword>
<dbReference type="EMBL" id="BPLQ01010320">
    <property type="protein sequence ID" value="GIY49969.1"/>
    <property type="molecule type" value="Genomic_DNA"/>
</dbReference>
<evidence type="ECO:0000256" key="3">
    <source>
        <dbReference type="ARBA" id="ARBA00012958"/>
    </source>
</evidence>
<keyword evidence="20" id="KW-1185">Reference proteome</keyword>
<keyword evidence="6" id="KW-0153">Cholesterol metabolism</keyword>
<proteinExistence type="predicted"/>
<dbReference type="AlphaFoldDB" id="A0AAV4TV10"/>
<evidence type="ECO:0000256" key="9">
    <source>
        <dbReference type="ARBA" id="ARBA00022777"/>
    </source>
</evidence>
<dbReference type="PANTHER" id="PTHR13101:SF1">
    <property type="entry name" value="PHOSPHOMEVALONATE KINASE"/>
    <property type="match status" value="1"/>
</dbReference>
<comment type="caution">
    <text evidence="19">The sequence shown here is derived from an EMBL/GenBank/DDBJ whole genome shotgun (WGS) entry which is preliminary data.</text>
</comment>
<dbReference type="GO" id="GO:0006695">
    <property type="term" value="P:cholesterol biosynthetic process"/>
    <property type="evidence" value="ECO:0007669"/>
    <property type="project" value="UniProtKB-KW"/>
</dbReference>
<evidence type="ECO:0000256" key="4">
    <source>
        <dbReference type="ARBA" id="ARBA00022490"/>
    </source>
</evidence>
<keyword evidence="11 18" id="KW-0067">ATP-binding</keyword>
<name>A0AAV4TV10_9ARAC</name>
<dbReference type="SUPFAM" id="SSF52540">
    <property type="entry name" value="P-loop containing nucleoside triphosphate hydrolases"/>
    <property type="match status" value="1"/>
</dbReference>
<evidence type="ECO:0000313" key="20">
    <source>
        <dbReference type="Proteomes" id="UP001054837"/>
    </source>
</evidence>
<dbReference type="GO" id="GO:0005524">
    <property type="term" value="F:ATP binding"/>
    <property type="evidence" value="ECO:0007669"/>
    <property type="project" value="UniProtKB-KW"/>
</dbReference>
<evidence type="ECO:0000256" key="1">
    <source>
        <dbReference type="ARBA" id="ARBA00004514"/>
    </source>
</evidence>
<keyword evidence="12" id="KW-0752">Steroid biosynthesis</keyword>
<evidence type="ECO:0000256" key="18">
    <source>
        <dbReference type="PIRSR" id="PIRSR036639-1"/>
    </source>
</evidence>
<dbReference type="Gene3D" id="3.40.50.300">
    <property type="entry name" value="P-loop containing nucleotide triphosphate hydrolases"/>
    <property type="match status" value="1"/>
</dbReference>
<keyword evidence="13" id="KW-0756">Sterol biosynthesis</keyword>
<evidence type="ECO:0000256" key="11">
    <source>
        <dbReference type="ARBA" id="ARBA00022840"/>
    </source>
</evidence>
<accession>A0AAV4TV10</accession>
<evidence type="ECO:0000313" key="19">
    <source>
        <dbReference type="EMBL" id="GIY49969.1"/>
    </source>
</evidence>
<evidence type="ECO:0000256" key="7">
    <source>
        <dbReference type="ARBA" id="ARBA00022679"/>
    </source>
</evidence>
<reference evidence="19 20" key="1">
    <citation type="submission" date="2021-06" db="EMBL/GenBank/DDBJ databases">
        <title>Caerostris darwini draft genome.</title>
        <authorList>
            <person name="Kono N."/>
            <person name="Arakawa K."/>
        </authorList>
    </citation>
    <scope>NUCLEOTIDE SEQUENCE [LARGE SCALE GENOMIC DNA]</scope>
</reference>
<evidence type="ECO:0000256" key="14">
    <source>
        <dbReference type="ARBA" id="ARBA00023098"/>
    </source>
</evidence>
<evidence type="ECO:0000256" key="2">
    <source>
        <dbReference type="ARBA" id="ARBA00005017"/>
    </source>
</evidence>
<feature type="binding site" evidence="18">
    <location>
        <position position="139"/>
    </location>
    <ligand>
        <name>ATP</name>
        <dbReference type="ChEBI" id="CHEBI:30616"/>
    </ligand>
</feature>
<organism evidence="19 20">
    <name type="scientific">Caerostris darwini</name>
    <dbReference type="NCBI Taxonomy" id="1538125"/>
    <lineage>
        <taxon>Eukaryota</taxon>
        <taxon>Metazoa</taxon>
        <taxon>Ecdysozoa</taxon>
        <taxon>Arthropoda</taxon>
        <taxon>Chelicerata</taxon>
        <taxon>Arachnida</taxon>
        <taxon>Araneae</taxon>
        <taxon>Araneomorphae</taxon>
        <taxon>Entelegynae</taxon>
        <taxon>Araneoidea</taxon>
        <taxon>Araneidae</taxon>
        <taxon>Caerostris</taxon>
    </lineage>
</organism>
<evidence type="ECO:0000256" key="13">
    <source>
        <dbReference type="ARBA" id="ARBA00023011"/>
    </source>
</evidence>
<evidence type="ECO:0000256" key="6">
    <source>
        <dbReference type="ARBA" id="ARBA00022548"/>
    </source>
</evidence>
<comment type="subcellular location">
    <subcellularLocation>
        <location evidence="1">Cytoplasm</location>
        <location evidence="1">Cytosol</location>
    </subcellularLocation>
</comment>
<evidence type="ECO:0000256" key="12">
    <source>
        <dbReference type="ARBA" id="ARBA00022955"/>
    </source>
</evidence>
<keyword evidence="7" id="KW-0808">Transferase</keyword>
<dbReference type="PIRSF" id="PIRSF036639">
    <property type="entry name" value="PMK_anim"/>
    <property type="match status" value="1"/>
</dbReference>
<evidence type="ECO:0000256" key="17">
    <source>
        <dbReference type="ARBA" id="ARBA00034549"/>
    </source>
</evidence>
<keyword evidence="4" id="KW-0963">Cytoplasm</keyword>
<dbReference type="InterPro" id="IPR027417">
    <property type="entry name" value="P-loop_NTPase"/>
</dbReference>
<feature type="binding site" evidence="18">
    <location>
        <position position="168"/>
    </location>
    <ligand>
        <name>substrate</name>
    </ligand>
</feature>
<evidence type="ECO:0000256" key="16">
    <source>
        <dbReference type="ARBA" id="ARBA00023221"/>
    </source>
</evidence>
<comment type="pathway">
    <text evidence="2">Isoprenoid biosynthesis; isopentenyl diphosphate biosynthesis via mevalonate pathway; isopentenyl diphosphate from (R)-mevalonate: step 2/3.</text>
</comment>
<keyword evidence="16" id="KW-0753">Steroid metabolism</keyword>
<protein>
    <recommendedName>
        <fullName evidence="17">Phosphomevalonate kinase</fullName>
        <ecNumber evidence="3">2.7.4.2</ecNumber>
    </recommendedName>
</protein>
<dbReference type="InterPro" id="IPR005919">
    <property type="entry name" value="Pmev_kin_anim"/>
</dbReference>
<dbReference type="Proteomes" id="UP001054837">
    <property type="component" value="Unassembled WGS sequence"/>
</dbReference>
<evidence type="ECO:0000256" key="15">
    <source>
        <dbReference type="ARBA" id="ARBA00023166"/>
    </source>
</evidence>
<keyword evidence="14" id="KW-0443">Lipid metabolism</keyword>